<comment type="caution">
    <text evidence="2">The sequence shown here is derived from an EMBL/GenBank/DDBJ whole genome shotgun (WGS) entry which is preliminary data.</text>
</comment>
<dbReference type="AlphaFoldDB" id="A0A176VRK6"/>
<gene>
    <name evidence="2" type="ORF">AXG93_1713s1070</name>
</gene>
<dbReference type="Proteomes" id="UP000077202">
    <property type="component" value="Unassembled WGS sequence"/>
</dbReference>
<feature type="compositionally biased region" description="Pro residues" evidence="1">
    <location>
        <begin position="139"/>
        <end position="149"/>
    </location>
</feature>
<protein>
    <submittedName>
        <fullName evidence="2">Uncharacterized protein</fullName>
    </submittedName>
</protein>
<organism evidence="2 3">
    <name type="scientific">Marchantia polymorpha subsp. ruderalis</name>
    <dbReference type="NCBI Taxonomy" id="1480154"/>
    <lineage>
        <taxon>Eukaryota</taxon>
        <taxon>Viridiplantae</taxon>
        <taxon>Streptophyta</taxon>
        <taxon>Embryophyta</taxon>
        <taxon>Marchantiophyta</taxon>
        <taxon>Marchantiopsida</taxon>
        <taxon>Marchantiidae</taxon>
        <taxon>Marchantiales</taxon>
        <taxon>Marchantiaceae</taxon>
        <taxon>Marchantia</taxon>
    </lineage>
</organism>
<feature type="region of interest" description="Disordered" evidence="1">
    <location>
        <begin position="124"/>
        <end position="164"/>
    </location>
</feature>
<evidence type="ECO:0000313" key="2">
    <source>
        <dbReference type="EMBL" id="OAE23307.1"/>
    </source>
</evidence>
<feature type="region of interest" description="Disordered" evidence="1">
    <location>
        <begin position="1"/>
        <end position="59"/>
    </location>
</feature>
<name>A0A176VRK6_MARPO</name>
<dbReference type="EMBL" id="LVLJ01002890">
    <property type="protein sequence ID" value="OAE23307.1"/>
    <property type="molecule type" value="Genomic_DNA"/>
</dbReference>
<keyword evidence="3" id="KW-1185">Reference proteome</keyword>
<evidence type="ECO:0000256" key="1">
    <source>
        <dbReference type="SAM" id="MobiDB-lite"/>
    </source>
</evidence>
<feature type="compositionally biased region" description="Polar residues" evidence="1">
    <location>
        <begin position="50"/>
        <end position="59"/>
    </location>
</feature>
<accession>A0A176VRK6</accession>
<sequence>MVRAARGRDGGSGGRSTSSDLKTAGPTHHCDSVVRWPTPVSASDRAGNENELSCRSQRTSGPLHVSAFEHLRLEACSLIITETDFDERSEEQIAAAGQFQRPSLRQAGRQAVVMAKRIPSIKFPNRRGPAAAGNSAPIAAPPKVTPPPASATAGAASIQPRRPAVSKEEIEAVLLGGGVG</sequence>
<evidence type="ECO:0000313" key="3">
    <source>
        <dbReference type="Proteomes" id="UP000077202"/>
    </source>
</evidence>
<proteinExistence type="predicted"/>
<feature type="compositionally biased region" description="Low complexity" evidence="1">
    <location>
        <begin position="129"/>
        <end position="138"/>
    </location>
</feature>
<reference evidence="2" key="1">
    <citation type="submission" date="2016-03" db="EMBL/GenBank/DDBJ databases">
        <title>Mechanisms controlling the formation of the plant cell surface in tip-growing cells are functionally conserved among land plants.</title>
        <authorList>
            <person name="Honkanen S."/>
            <person name="Jones V.A."/>
            <person name="Morieri G."/>
            <person name="Champion C."/>
            <person name="Hetherington A.J."/>
            <person name="Kelly S."/>
            <person name="Saint-Marcoux D."/>
            <person name="Proust H."/>
            <person name="Prescott H."/>
            <person name="Dolan L."/>
        </authorList>
    </citation>
    <scope>NUCLEOTIDE SEQUENCE [LARGE SCALE GENOMIC DNA]</scope>
    <source>
        <tissue evidence="2">Whole gametophyte</tissue>
    </source>
</reference>